<comment type="caution">
    <text evidence="4">The sequence shown here is derived from an EMBL/GenBank/DDBJ whole genome shotgun (WGS) entry which is preliminary data.</text>
</comment>
<evidence type="ECO:0000256" key="1">
    <source>
        <dbReference type="ARBA" id="ARBA00010994"/>
    </source>
</evidence>
<dbReference type="GO" id="GO:0015631">
    <property type="term" value="F:tubulin binding"/>
    <property type="evidence" value="ECO:0007669"/>
    <property type="project" value="InterPro"/>
</dbReference>
<dbReference type="GO" id="GO:0005874">
    <property type="term" value="C:microtubule"/>
    <property type="evidence" value="ECO:0007669"/>
    <property type="project" value="TreeGrafter"/>
</dbReference>
<dbReference type="GO" id="GO:0046785">
    <property type="term" value="P:microtubule polymerization"/>
    <property type="evidence" value="ECO:0007669"/>
    <property type="project" value="InterPro"/>
</dbReference>
<feature type="compositionally biased region" description="Basic and acidic residues" evidence="2">
    <location>
        <begin position="34"/>
        <end position="45"/>
    </location>
</feature>
<dbReference type="Pfam" id="PF05517">
    <property type="entry name" value="p25-alpha"/>
    <property type="match status" value="1"/>
</dbReference>
<name>A0A5A8D5E4_CAFRO</name>
<evidence type="ECO:0000313" key="6">
    <source>
        <dbReference type="Proteomes" id="UP000325113"/>
    </source>
</evidence>
<dbReference type="EMBL" id="VLTL01000108">
    <property type="protein sequence ID" value="KAA0160596.1"/>
    <property type="molecule type" value="Genomic_DNA"/>
</dbReference>
<evidence type="ECO:0000313" key="4">
    <source>
        <dbReference type="EMBL" id="KAA0160596.1"/>
    </source>
</evidence>
<dbReference type="InterPro" id="IPR008907">
    <property type="entry name" value="TPP/p25"/>
</dbReference>
<dbReference type="AlphaFoldDB" id="A0A5A8D5E4"/>
<feature type="region of interest" description="Disordered" evidence="2">
    <location>
        <begin position="28"/>
        <end position="49"/>
    </location>
</feature>
<reference evidence="5 6" key="1">
    <citation type="submission" date="2019-07" db="EMBL/GenBank/DDBJ databases">
        <title>Genomes of Cafeteria roenbergensis.</title>
        <authorList>
            <person name="Fischer M.G."/>
            <person name="Hackl T."/>
            <person name="Roman M."/>
        </authorList>
    </citation>
    <scope>NUCLEOTIDE SEQUENCE [LARGE SCALE GENOMIC DNA]</scope>
    <source>
        <strain evidence="3 6">Cflag</strain>
        <strain evidence="4 5">RCC970-E3</strain>
    </source>
</reference>
<comment type="similarity">
    <text evidence="1">Belongs to the TPPP family.</text>
</comment>
<gene>
    <name evidence="4" type="ORF">FNF28_05394</name>
    <name evidence="3" type="ORF">FNF31_05545</name>
</gene>
<dbReference type="Gene3D" id="1.10.238.10">
    <property type="entry name" value="EF-hand"/>
    <property type="match status" value="1"/>
</dbReference>
<dbReference type="EMBL" id="VLTM01000071">
    <property type="protein sequence ID" value="KAA0158130.1"/>
    <property type="molecule type" value="Genomic_DNA"/>
</dbReference>
<proteinExistence type="inferred from homology"/>
<dbReference type="GO" id="GO:0001578">
    <property type="term" value="P:microtubule bundle formation"/>
    <property type="evidence" value="ECO:0007669"/>
    <property type="project" value="TreeGrafter"/>
</dbReference>
<evidence type="ECO:0000313" key="5">
    <source>
        <dbReference type="Proteomes" id="UP000324907"/>
    </source>
</evidence>
<protein>
    <recommendedName>
        <fullName evidence="7">EF-hand domain-containing protein</fullName>
    </recommendedName>
</protein>
<dbReference type="Proteomes" id="UP000325113">
    <property type="component" value="Unassembled WGS sequence"/>
</dbReference>
<evidence type="ECO:0000313" key="3">
    <source>
        <dbReference type="EMBL" id="KAA0158130.1"/>
    </source>
</evidence>
<feature type="region of interest" description="Disordered" evidence="2">
    <location>
        <begin position="233"/>
        <end position="254"/>
    </location>
</feature>
<evidence type="ECO:0008006" key="7">
    <source>
        <dbReference type="Google" id="ProtNLM"/>
    </source>
</evidence>
<feature type="region of interest" description="Disordered" evidence="2">
    <location>
        <begin position="61"/>
        <end position="88"/>
    </location>
</feature>
<dbReference type="Proteomes" id="UP000324907">
    <property type="component" value="Unassembled WGS sequence"/>
</dbReference>
<accession>A0A5A8D5E4</accession>
<dbReference type="PANTHER" id="PTHR12932">
    <property type="entry name" value="P25 ALPHA-RELATED"/>
    <property type="match status" value="1"/>
</dbReference>
<feature type="compositionally biased region" description="Basic and acidic residues" evidence="2">
    <location>
        <begin position="70"/>
        <end position="88"/>
    </location>
</feature>
<dbReference type="SUPFAM" id="SSF47473">
    <property type="entry name" value="EF-hand"/>
    <property type="match status" value="1"/>
</dbReference>
<evidence type="ECO:0000256" key="2">
    <source>
        <dbReference type="SAM" id="MobiDB-lite"/>
    </source>
</evidence>
<dbReference type="InterPro" id="IPR011992">
    <property type="entry name" value="EF-hand-dom_pair"/>
</dbReference>
<dbReference type="PANTHER" id="PTHR12932:SF9">
    <property type="entry name" value="TUBULIN POLYMERIZATION-PROMOTING PROTEIN HOMOLOG"/>
    <property type="match status" value="1"/>
</dbReference>
<dbReference type="GO" id="GO:0032273">
    <property type="term" value="P:positive regulation of protein polymerization"/>
    <property type="evidence" value="ECO:0007669"/>
    <property type="project" value="TreeGrafter"/>
</dbReference>
<organism evidence="4 5">
    <name type="scientific">Cafeteria roenbergensis</name>
    <name type="common">Marine flagellate</name>
    <dbReference type="NCBI Taxonomy" id="33653"/>
    <lineage>
        <taxon>Eukaryota</taxon>
        <taxon>Sar</taxon>
        <taxon>Stramenopiles</taxon>
        <taxon>Bigyra</taxon>
        <taxon>Opalozoa</taxon>
        <taxon>Bicosoecida</taxon>
        <taxon>Cafeteriaceae</taxon>
        <taxon>Cafeteria</taxon>
    </lineage>
</organism>
<sequence length="324" mass="36267">MAGRTNVWDRLYDPATYTGVYAERFRDGPGINQDARDRPGGDFHGHTNAGTDQVIRDIASITRPHLNRRGRTESPRERRLSGLRDEEASRGLAAEPAYPLDANTQLQLIFQYYCRFGRTGPRGTAQDTIDSFNFMRLARECPDLLDSRLDRAEVDLIFAKCRSKGQRRLEYRQFLDALAAMAITKYPAEDPVAAFSLLLGHHVFNRRASVDDPEAPLERDAVFRGRVRQERRTSTLGSDRFKPTMAGEANRPGGVYDRLSQPSGFTGVYRRAFFTDGRMNASADTGVSSIPTRFRGSTNAGSNETIHSISVALRPGLRSGKSFR</sequence>